<name>A0A415PCU1_9FIRM</name>
<comment type="caution">
    <text evidence="4">The sequence shown here is derived from an EMBL/GenBank/DDBJ whole genome shotgun (WGS) entry which is preliminary data.</text>
</comment>
<evidence type="ECO:0000313" key="5">
    <source>
        <dbReference type="Proteomes" id="UP000284868"/>
    </source>
</evidence>
<evidence type="ECO:0000313" key="4">
    <source>
        <dbReference type="EMBL" id="RHM10563.1"/>
    </source>
</evidence>
<keyword evidence="5" id="KW-1185">Reference proteome</keyword>
<evidence type="ECO:0000256" key="1">
    <source>
        <dbReference type="ARBA" id="ARBA00038054"/>
    </source>
</evidence>
<dbReference type="Gene3D" id="2.30.110.10">
    <property type="entry name" value="Electron Transport, Fmn-binding Protein, Chain A"/>
    <property type="match status" value="1"/>
</dbReference>
<sequence length="165" mass="19304">MNTITPEQLQRSVFTMIGKDWLLITAKKGNQVNTMTASWGGMGILWNKQVAFLFIRPQRYTKEFVDASDTLSLSFYDESYRKQLSYLGTVSGRDEDKIKKANLHITFDEDTPYFEEANTILIGRKLFTQQLDKEGFLNHELRDSNYPNDDYHWVYVVEIEKVLTK</sequence>
<comment type="similarity">
    <text evidence="1">Belongs to the flavoredoxin family.</text>
</comment>
<dbReference type="OrthoDB" id="9791490at2"/>
<dbReference type="Proteomes" id="UP000753219">
    <property type="component" value="Unassembled WGS sequence"/>
</dbReference>
<dbReference type="GO" id="GO:0016646">
    <property type="term" value="F:oxidoreductase activity, acting on the CH-NH group of donors, NAD or NADP as acceptor"/>
    <property type="evidence" value="ECO:0007669"/>
    <property type="project" value="UniProtKB-ARBA"/>
</dbReference>
<dbReference type="AlphaFoldDB" id="A0A415PCU1"/>
<reference evidence="3" key="2">
    <citation type="submission" date="2021-02" db="EMBL/GenBank/DDBJ databases">
        <title>Infant gut strain persistence is associated with maternal origin, phylogeny, and functional potential including surface adhesion and iron acquisition.</title>
        <authorList>
            <person name="Lou Y.C."/>
        </authorList>
    </citation>
    <scope>NUCLEOTIDE SEQUENCE</scope>
    <source>
        <strain evidence="3">L3_108_103G1_dasL3_108_103G1_concoct_2</strain>
    </source>
</reference>
<feature type="domain" description="Flavin reductase like" evidence="2">
    <location>
        <begin position="22"/>
        <end position="128"/>
    </location>
</feature>
<dbReference type="Proteomes" id="UP000284868">
    <property type="component" value="Unassembled WGS sequence"/>
</dbReference>
<dbReference type="PANTHER" id="PTHR43567:SF5">
    <property type="entry name" value="HYPOTHETICAL CYTOSOLIC PROTEIN"/>
    <property type="match status" value="1"/>
</dbReference>
<evidence type="ECO:0000313" key="3">
    <source>
        <dbReference type="EMBL" id="MBS4884418.1"/>
    </source>
</evidence>
<proteinExistence type="inferred from homology"/>
<dbReference type="EMBL" id="QRPK01000026">
    <property type="protein sequence ID" value="RHM10563.1"/>
    <property type="molecule type" value="Genomic_DNA"/>
</dbReference>
<evidence type="ECO:0000259" key="2">
    <source>
        <dbReference type="Pfam" id="PF01613"/>
    </source>
</evidence>
<accession>A0A415PCU1</accession>
<dbReference type="GO" id="GO:0010181">
    <property type="term" value="F:FMN binding"/>
    <property type="evidence" value="ECO:0007669"/>
    <property type="project" value="InterPro"/>
</dbReference>
<organism evidence="4 5">
    <name type="scientific">Amedibacillus dolichus</name>
    <dbReference type="NCBI Taxonomy" id="31971"/>
    <lineage>
        <taxon>Bacteria</taxon>
        <taxon>Bacillati</taxon>
        <taxon>Bacillota</taxon>
        <taxon>Erysipelotrichia</taxon>
        <taxon>Erysipelotrichales</taxon>
        <taxon>Erysipelotrichaceae</taxon>
        <taxon>Amedibacillus</taxon>
    </lineage>
</organism>
<dbReference type="EMBL" id="JAGZMZ010000014">
    <property type="protein sequence ID" value="MBS4884418.1"/>
    <property type="molecule type" value="Genomic_DNA"/>
</dbReference>
<dbReference type="Pfam" id="PF01613">
    <property type="entry name" value="Flavin_Reduct"/>
    <property type="match status" value="1"/>
</dbReference>
<dbReference type="InterPro" id="IPR012349">
    <property type="entry name" value="Split_barrel_FMN-bd"/>
</dbReference>
<dbReference type="SUPFAM" id="SSF50475">
    <property type="entry name" value="FMN-binding split barrel"/>
    <property type="match status" value="1"/>
</dbReference>
<dbReference type="InterPro" id="IPR002563">
    <property type="entry name" value="Flavin_Rdtase-like_dom"/>
</dbReference>
<protein>
    <submittedName>
        <fullName evidence="4">Flavin reductase family protein</fullName>
    </submittedName>
</protein>
<dbReference type="RefSeq" id="WP_118365596.1">
    <property type="nucleotide sequence ID" value="NZ_CAJKGD010000005.1"/>
</dbReference>
<gene>
    <name evidence="4" type="ORF">DWZ83_06130</name>
    <name evidence="3" type="ORF">KHZ85_06595</name>
</gene>
<dbReference type="InterPro" id="IPR052174">
    <property type="entry name" value="Flavoredoxin"/>
</dbReference>
<dbReference type="PANTHER" id="PTHR43567">
    <property type="entry name" value="FLAVOREDOXIN-RELATED-RELATED"/>
    <property type="match status" value="1"/>
</dbReference>
<reference evidence="4 5" key="1">
    <citation type="submission" date="2018-08" db="EMBL/GenBank/DDBJ databases">
        <title>A genome reference for cultivated species of the human gut microbiota.</title>
        <authorList>
            <person name="Zou Y."/>
            <person name="Xue W."/>
            <person name="Luo G."/>
        </authorList>
    </citation>
    <scope>NUCLEOTIDE SEQUENCE [LARGE SCALE GENOMIC DNA]</scope>
    <source>
        <strain evidence="4 5">AF35-6BH</strain>
    </source>
</reference>